<feature type="coiled-coil region" evidence="7">
    <location>
        <begin position="250"/>
        <end position="288"/>
    </location>
</feature>
<comment type="similarity">
    <text evidence="2 6">Belongs to the enhancer of polycomb family.</text>
</comment>
<comment type="subcellular location">
    <subcellularLocation>
        <location evidence="1 6">Nucleus</location>
    </subcellularLocation>
</comment>
<protein>
    <recommendedName>
        <fullName evidence="6">Enhancer of polycomb-like protein</fullName>
    </recommendedName>
</protein>
<dbReference type="EMBL" id="JADFTS010000004">
    <property type="protein sequence ID" value="KAF9610424.1"/>
    <property type="molecule type" value="Genomic_DNA"/>
</dbReference>
<dbReference type="InterPro" id="IPR019542">
    <property type="entry name" value="Enhancer_polycomb-like_N"/>
</dbReference>
<feature type="domain" description="Enhancer of polycomb-like N-terminal" evidence="8">
    <location>
        <begin position="39"/>
        <end position="142"/>
    </location>
</feature>
<dbReference type="PANTHER" id="PTHR14898">
    <property type="entry name" value="ENHANCER OF POLYCOMB"/>
    <property type="match status" value="1"/>
</dbReference>
<keyword evidence="5 6" id="KW-0539">Nucleus</keyword>
<keyword evidence="4 6" id="KW-0804">Transcription</keyword>
<reference evidence="9 10" key="1">
    <citation type="submission" date="2020-10" db="EMBL/GenBank/DDBJ databases">
        <title>The Coptis chinensis genome and diversification of protoberbering-type alkaloids.</title>
        <authorList>
            <person name="Wang B."/>
            <person name="Shu S."/>
            <person name="Song C."/>
            <person name="Liu Y."/>
        </authorList>
    </citation>
    <scope>NUCLEOTIDE SEQUENCE [LARGE SCALE GENOMIC DNA]</scope>
    <source>
        <strain evidence="9">HL-2020</strain>
        <tissue evidence="9">Leaf</tissue>
    </source>
</reference>
<evidence type="ECO:0000256" key="6">
    <source>
        <dbReference type="RuleBase" id="RU361124"/>
    </source>
</evidence>
<dbReference type="AlphaFoldDB" id="A0A835I4G2"/>
<keyword evidence="3 6" id="KW-0805">Transcription regulation</keyword>
<evidence type="ECO:0000256" key="5">
    <source>
        <dbReference type="ARBA" id="ARBA00023242"/>
    </source>
</evidence>
<evidence type="ECO:0000256" key="4">
    <source>
        <dbReference type="ARBA" id="ARBA00023163"/>
    </source>
</evidence>
<evidence type="ECO:0000313" key="9">
    <source>
        <dbReference type="EMBL" id="KAF9610424.1"/>
    </source>
</evidence>
<evidence type="ECO:0000256" key="1">
    <source>
        <dbReference type="ARBA" id="ARBA00004123"/>
    </source>
</evidence>
<keyword evidence="7" id="KW-0175">Coiled coil</keyword>
<evidence type="ECO:0000256" key="2">
    <source>
        <dbReference type="ARBA" id="ARBA00008035"/>
    </source>
</evidence>
<accession>A0A835I4G2</accession>
<dbReference type="InterPro" id="IPR024943">
    <property type="entry name" value="Enhancer_polycomb"/>
</dbReference>
<dbReference type="Pfam" id="PF10513">
    <property type="entry name" value="EPL1"/>
    <property type="match status" value="1"/>
</dbReference>
<proteinExistence type="inferred from homology"/>
<evidence type="ECO:0000256" key="7">
    <source>
        <dbReference type="SAM" id="Coils"/>
    </source>
</evidence>
<name>A0A835I4G2_9MAGN</name>
<evidence type="ECO:0000256" key="3">
    <source>
        <dbReference type="ARBA" id="ARBA00023015"/>
    </source>
</evidence>
<keyword evidence="10" id="KW-1185">Reference proteome</keyword>
<sequence>MSRLSFRPRPLDIHKKLPIFKSVKDFEDEESSTSLRSSQLLRLAGEEVDNEVHRIPTKKTVAEIPTPQYDIVDTYERDYLCTFNQPNSYLRGRGARSEIGEFVEYDLDNEDEDWYEEEYIENEAKKNLLSPEEFEGVLFRLEVMDHKTRERAGVITPTLSSPIPVLLQMDAAFEVMQFESISYSVFQSIFRYWRDKRERWQKPILRRLQPPPPVNDTNPYNVFRPREKVHRLHTRRMQRRENNVLSFDRLRQIRRNLDQTKTVIEALIKREEKKRELLESEVSILRVQMKYKQDTQFMEDGFGFGFPPYSYTIGSSIEDDDYPDSDDMTITRLPPQPAFAQNLPFTRPLDPQKLAAAGIKPPLSPPVQNGMPGPVYRFRGRIGRGGRIVFDRWNPLLRTPIGHDNAPFVSPI</sequence>
<dbReference type="Proteomes" id="UP000631114">
    <property type="component" value="Unassembled WGS sequence"/>
</dbReference>
<comment type="caution">
    <text evidence="9">The sequence shown here is derived from an EMBL/GenBank/DDBJ whole genome shotgun (WGS) entry which is preliminary data.</text>
</comment>
<evidence type="ECO:0000313" key="10">
    <source>
        <dbReference type="Proteomes" id="UP000631114"/>
    </source>
</evidence>
<organism evidence="9 10">
    <name type="scientific">Coptis chinensis</name>
    <dbReference type="NCBI Taxonomy" id="261450"/>
    <lineage>
        <taxon>Eukaryota</taxon>
        <taxon>Viridiplantae</taxon>
        <taxon>Streptophyta</taxon>
        <taxon>Embryophyta</taxon>
        <taxon>Tracheophyta</taxon>
        <taxon>Spermatophyta</taxon>
        <taxon>Magnoliopsida</taxon>
        <taxon>Ranunculales</taxon>
        <taxon>Ranunculaceae</taxon>
        <taxon>Coptidoideae</taxon>
        <taxon>Coptis</taxon>
    </lineage>
</organism>
<dbReference type="GO" id="GO:0035267">
    <property type="term" value="C:NuA4 histone acetyltransferase complex"/>
    <property type="evidence" value="ECO:0007669"/>
    <property type="project" value="InterPro"/>
</dbReference>
<dbReference type="OrthoDB" id="435275at2759"/>
<dbReference type="GO" id="GO:0006357">
    <property type="term" value="P:regulation of transcription by RNA polymerase II"/>
    <property type="evidence" value="ECO:0007669"/>
    <property type="project" value="InterPro"/>
</dbReference>
<evidence type="ECO:0000259" key="8">
    <source>
        <dbReference type="Pfam" id="PF10513"/>
    </source>
</evidence>
<dbReference type="GO" id="GO:0005634">
    <property type="term" value="C:nucleus"/>
    <property type="evidence" value="ECO:0007669"/>
    <property type="project" value="UniProtKB-SubCell"/>
</dbReference>
<gene>
    <name evidence="9" type="ORF">IFM89_022335</name>
</gene>